<accession>A0ABU4HTP0</accession>
<feature type="chain" id="PRO_5046825996" evidence="2">
    <location>
        <begin position="47"/>
        <end position="1072"/>
    </location>
</feature>
<feature type="region of interest" description="Disordered" evidence="1">
    <location>
        <begin position="509"/>
        <end position="530"/>
    </location>
</feature>
<dbReference type="Pfam" id="PF01391">
    <property type="entry name" value="Collagen"/>
    <property type="match status" value="1"/>
</dbReference>
<evidence type="ECO:0000256" key="1">
    <source>
        <dbReference type="SAM" id="MobiDB-lite"/>
    </source>
</evidence>
<feature type="compositionally biased region" description="Gly residues" evidence="1">
    <location>
        <begin position="934"/>
        <end position="949"/>
    </location>
</feature>
<dbReference type="Pfam" id="PF10633">
    <property type="entry name" value="NPCBM_assoc"/>
    <property type="match status" value="1"/>
</dbReference>
<feature type="region of interest" description="Disordered" evidence="1">
    <location>
        <begin position="897"/>
        <end position="965"/>
    </location>
</feature>
<dbReference type="InterPro" id="IPR018905">
    <property type="entry name" value="A-galactase_NEW3"/>
</dbReference>
<sequence length="1072" mass="108483">MTIPTPPASPDAGAARPARASTRRRALAASGAALALALAGPSLASAASTVYAVGGTTSTGFVAPIDLGTRALGTSLSVNGTLNDIAIAPDQLTAYAISGTSSTGKVTPVDVATNALGTDITGAALTNARGGVVSPDGDTLYVITTTTVVPIDLSGATPVLGTAIAIPGASGLNVSEGGVAITPDGETLITARRNALVTVDLTTGTATAIDASQGSGDMEISADGETVYVAAGNGARVLVFDLASRTVTRTLTTTGNARAVELSRDGGELYVPAVGGTFSTFELATGERHDVDISATNSTPTGLVITPNGREAWIPATSGNVVMVDLVTDAVAATLLPTPARKIAVAVSPPNPAGAAAPVITSNVPDQAGVVGDPTNPGVTIEVSQLDEYGDPVPPSDLTVTAASANELSLPTAGVTVVGTGPRRSVLFTPIAFGQSDVTLTVTGAGGKTASLAVPYGTTNATTTTSRVLQGVSDPSTAIDVGDGYMIVAEDESNELFLYRDDVSGPALRDFPIGASPNPDDGSGGEIDHESSARKGDVAYWFGSHGNNKTGGVERSRHTVIATRISGSGEQVELTRIGAYGGVRRDLVAWDIANGNPLGLDAAQSGRPDRLSGLNLEGVEFSPDDRALYLGFRSPVLPHEVGGKALIVPLLNLEGVTSGRDASARFADPILLDLDGMSIRELRKNAAGQYLVLGGFYPGGGTPEQALFSWTGERDDAPVRLTTPVPNSEEAFADAPAAWEGFGAMPETLVPGAQVRLIMDQGFVEFAPGGTKNKQQSNPRHRKARTDLFTLAGTVGAQVDAAAPTFAPQAAGTTSLGKWVTITNSGAQKLVVDGVRVRADDDDSAGEFLIGQDDCADLTLGIGDSCRVQLRFSPSRVQATSSADLVVKGNLPGGEATVALSGTSTTLPSGADGEDGQNGSQGPRGEQGEPGSSGNDGAGGPAGAGGPVGPVGPLGPVGPAGPAGRDGTFVVSARASRASVRRGRTAQYTLTLRNGTSAALPSATASVRTPRALRAGRTRAVRVATLAAGQSRNVTLRLRVGAAARVGTHRVQLRLQLGGRTITRTVAVRVTR</sequence>
<dbReference type="InterPro" id="IPR008160">
    <property type="entry name" value="Collagen"/>
</dbReference>
<reference evidence="5" key="1">
    <citation type="submission" date="2023-07" db="EMBL/GenBank/DDBJ databases">
        <title>Conexibacter stalactiti sp. nov., isolated from stalactites in a lava cave and emended description of the genus Conexibacter.</title>
        <authorList>
            <person name="Lee S.D."/>
        </authorList>
    </citation>
    <scope>NUCLEOTIDE SEQUENCE [LARGE SCALE GENOMIC DNA]</scope>
    <source>
        <strain evidence="5">KCTC 39840</strain>
    </source>
</reference>
<dbReference type="PROSITE" id="PS51318">
    <property type="entry name" value="TAT"/>
    <property type="match status" value="1"/>
</dbReference>
<organism evidence="4 5">
    <name type="scientific">Conexibacter stalactiti</name>
    <dbReference type="NCBI Taxonomy" id="1940611"/>
    <lineage>
        <taxon>Bacteria</taxon>
        <taxon>Bacillati</taxon>
        <taxon>Actinomycetota</taxon>
        <taxon>Thermoleophilia</taxon>
        <taxon>Solirubrobacterales</taxon>
        <taxon>Conexibacteraceae</taxon>
        <taxon>Conexibacter</taxon>
    </lineage>
</organism>
<keyword evidence="5" id="KW-1185">Reference proteome</keyword>
<dbReference type="PANTHER" id="PTHR47197">
    <property type="entry name" value="PROTEIN NIRF"/>
    <property type="match status" value="1"/>
</dbReference>
<dbReference type="Gene3D" id="2.60.40.10">
    <property type="entry name" value="Immunoglobulins"/>
    <property type="match status" value="2"/>
</dbReference>
<feature type="compositionally biased region" description="Low complexity" evidence="1">
    <location>
        <begin position="10"/>
        <end position="20"/>
    </location>
</feature>
<dbReference type="InterPro" id="IPR013783">
    <property type="entry name" value="Ig-like_fold"/>
</dbReference>
<dbReference type="RefSeq" id="WP_318597765.1">
    <property type="nucleotide sequence ID" value="NZ_JAWSTH010000033.1"/>
</dbReference>
<dbReference type="InterPro" id="IPR015943">
    <property type="entry name" value="WD40/YVTN_repeat-like_dom_sf"/>
</dbReference>
<dbReference type="InterPro" id="IPR011044">
    <property type="entry name" value="Quino_amine_DH_bsu"/>
</dbReference>
<dbReference type="Gene3D" id="2.130.10.10">
    <property type="entry name" value="YVTN repeat-like/Quinoprotein amine dehydrogenase"/>
    <property type="match status" value="2"/>
</dbReference>
<dbReference type="Proteomes" id="UP001284601">
    <property type="component" value="Unassembled WGS sequence"/>
</dbReference>
<feature type="signal peptide" evidence="2">
    <location>
        <begin position="1"/>
        <end position="46"/>
    </location>
</feature>
<dbReference type="EMBL" id="JAWSTH010000033">
    <property type="protein sequence ID" value="MDW5595429.1"/>
    <property type="molecule type" value="Genomic_DNA"/>
</dbReference>
<name>A0ABU4HTP0_9ACTN</name>
<evidence type="ECO:0000259" key="3">
    <source>
        <dbReference type="Pfam" id="PF10633"/>
    </source>
</evidence>
<dbReference type="InterPro" id="IPR006311">
    <property type="entry name" value="TAT_signal"/>
</dbReference>
<dbReference type="PANTHER" id="PTHR47197:SF3">
    <property type="entry name" value="DIHYDRO-HEME D1 DEHYDROGENASE"/>
    <property type="match status" value="1"/>
</dbReference>
<gene>
    <name evidence="4" type="ORF">R7226_13855</name>
</gene>
<dbReference type="InterPro" id="IPR051200">
    <property type="entry name" value="Host-pathogen_enzymatic-act"/>
</dbReference>
<feature type="domain" description="Alpha-galactosidase NEW3" evidence="3">
    <location>
        <begin position="981"/>
        <end position="1056"/>
    </location>
</feature>
<evidence type="ECO:0000313" key="5">
    <source>
        <dbReference type="Proteomes" id="UP001284601"/>
    </source>
</evidence>
<proteinExistence type="predicted"/>
<keyword evidence="2" id="KW-0732">Signal</keyword>
<evidence type="ECO:0000256" key="2">
    <source>
        <dbReference type="SAM" id="SignalP"/>
    </source>
</evidence>
<feature type="region of interest" description="Disordered" evidence="1">
    <location>
        <begin position="1"/>
        <end position="21"/>
    </location>
</feature>
<comment type="caution">
    <text evidence="4">The sequence shown here is derived from an EMBL/GenBank/DDBJ whole genome shotgun (WGS) entry which is preliminary data.</text>
</comment>
<evidence type="ECO:0000313" key="4">
    <source>
        <dbReference type="EMBL" id="MDW5595429.1"/>
    </source>
</evidence>
<protein>
    <submittedName>
        <fullName evidence="4">NEW3 domain-containing protein</fullName>
    </submittedName>
</protein>
<dbReference type="SUPFAM" id="SSF50969">
    <property type="entry name" value="YVTN repeat-like/Quinoprotein amine dehydrogenase"/>
    <property type="match status" value="1"/>
</dbReference>